<evidence type="ECO:0000259" key="8">
    <source>
        <dbReference type="Pfam" id="PF00441"/>
    </source>
</evidence>
<dbReference type="EMBL" id="GU474850">
    <property type="protein sequence ID" value="ADI16949.1"/>
    <property type="molecule type" value="Genomic_DNA"/>
</dbReference>
<dbReference type="GO" id="GO:0003995">
    <property type="term" value="F:acyl-CoA dehydrogenase activity"/>
    <property type="evidence" value="ECO:0007669"/>
    <property type="project" value="TreeGrafter"/>
</dbReference>
<evidence type="ECO:0000256" key="3">
    <source>
        <dbReference type="ARBA" id="ARBA00022630"/>
    </source>
</evidence>
<feature type="region of interest" description="Disordered" evidence="7">
    <location>
        <begin position="1"/>
        <end position="27"/>
    </location>
</feature>
<dbReference type="Pfam" id="PF02770">
    <property type="entry name" value="Acyl-CoA_dh_M"/>
    <property type="match status" value="1"/>
</dbReference>
<dbReference type="PANTHER" id="PTHR43884">
    <property type="entry name" value="ACYL-COA DEHYDROGENASE"/>
    <property type="match status" value="1"/>
</dbReference>
<dbReference type="Gene3D" id="1.10.540.10">
    <property type="entry name" value="Acyl-CoA dehydrogenase/oxidase, N-terminal domain"/>
    <property type="match status" value="1"/>
</dbReference>
<feature type="domain" description="Acyl-CoA dehydrogenase/oxidase C-terminal" evidence="8">
    <location>
        <begin position="291"/>
        <end position="453"/>
    </location>
</feature>
<name>E0XRA8_9BACT</name>
<evidence type="ECO:0000256" key="4">
    <source>
        <dbReference type="ARBA" id="ARBA00022827"/>
    </source>
</evidence>
<dbReference type="InterPro" id="IPR037069">
    <property type="entry name" value="AcylCoA_DH/ox_N_sf"/>
</dbReference>
<evidence type="ECO:0000256" key="1">
    <source>
        <dbReference type="ARBA" id="ARBA00001974"/>
    </source>
</evidence>
<dbReference type="Gene3D" id="2.40.110.10">
    <property type="entry name" value="Butyryl-CoA Dehydrogenase, subunit A, domain 2"/>
    <property type="match status" value="1"/>
</dbReference>
<organism evidence="11">
    <name type="scientific">uncultured Fidelibacterota bacterium HF0010_18O13</name>
    <dbReference type="NCBI Taxonomy" id="710789"/>
    <lineage>
        <taxon>Bacteria</taxon>
        <taxon>Pseudomonadati</taxon>
        <taxon>Fidelibacterota</taxon>
        <taxon>environmental samples</taxon>
    </lineage>
</organism>
<dbReference type="PANTHER" id="PTHR43884:SF12">
    <property type="entry name" value="ISOVALERYL-COA DEHYDROGENASE, MITOCHONDRIAL-RELATED"/>
    <property type="match status" value="1"/>
</dbReference>
<accession>E0XRA8</accession>
<dbReference type="Pfam" id="PF02771">
    <property type="entry name" value="Acyl-CoA_dh_N"/>
    <property type="match status" value="1"/>
</dbReference>
<dbReference type="Gene3D" id="1.20.140.10">
    <property type="entry name" value="Butyryl-CoA Dehydrogenase, subunit A, domain 3"/>
    <property type="match status" value="2"/>
</dbReference>
<feature type="compositionally biased region" description="Low complexity" evidence="7">
    <location>
        <begin position="18"/>
        <end position="27"/>
    </location>
</feature>
<evidence type="ECO:0000256" key="6">
    <source>
        <dbReference type="RuleBase" id="RU362125"/>
    </source>
</evidence>
<dbReference type="SUPFAM" id="SSF56645">
    <property type="entry name" value="Acyl-CoA dehydrogenase NM domain-like"/>
    <property type="match status" value="1"/>
</dbReference>
<feature type="domain" description="Acyl-CoA dehydrogenase/oxidase N-terminal" evidence="10">
    <location>
        <begin position="63"/>
        <end position="178"/>
    </location>
</feature>
<keyword evidence="5 6" id="KW-0560">Oxidoreductase</keyword>
<evidence type="ECO:0000259" key="9">
    <source>
        <dbReference type="Pfam" id="PF02770"/>
    </source>
</evidence>
<feature type="compositionally biased region" description="Basic and acidic residues" evidence="7">
    <location>
        <begin position="1"/>
        <end position="13"/>
    </location>
</feature>
<dbReference type="AlphaFoldDB" id="E0XRA8"/>
<dbReference type="InterPro" id="IPR009100">
    <property type="entry name" value="AcylCoA_DH/oxidase_NM_dom_sf"/>
</dbReference>
<dbReference type="InterPro" id="IPR013786">
    <property type="entry name" value="AcylCoA_DH/ox_N"/>
</dbReference>
<dbReference type="InterPro" id="IPR036250">
    <property type="entry name" value="AcylCo_DH-like_C"/>
</dbReference>
<dbReference type="InterPro" id="IPR009075">
    <property type="entry name" value="AcylCo_DH/oxidase_C"/>
</dbReference>
<evidence type="ECO:0000313" key="11">
    <source>
        <dbReference type="EMBL" id="ADI16949.1"/>
    </source>
</evidence>
<protein>
    <submittedName>
        <fullName evidence="11">Acyl-CoA dehydrogenases</fullName>
    </submittedName>
</protein>
<dbReference type="InterPro" id="IPR046373">
    <property type="entry name" value="Acyl-CoA_Oxase/DH_mid-dom_sf"/>
</dbReference>
<evidence type="ECO:0000256" key="5">
    <source>
        <dbReference type="ARBA" id="ARBA00023002"/>
    </source>
</evidence>
<evidence type="ECO:0000259" key="10">
    <source>
        <dbReference type="Pfam" id="PF02771"/>
    </source>
</evidence>
<evidence type="ECO:0000256" key="7">
    <source>
        <dbReference type="SAM" id="MobiDB-lite"/>
    </source>
</evidence>
<evidence type="ECO:0000256" key="2">
    <source>
        <dbReference type="ARBA" id="ARBA00009347"/>
    </source>
</evidence>
<comment type="similarity">
    <text evidence="2 6">Belongs to the acyl-CoA dehydrogenase family.</text>
</comment>
<dbReference type="SUPFAM" id="SSF47203">
    <property type="entry name" value="Acyl-CoA dehydrogenase C-terminal domain-like"/>
    <property type="match status" value="1"/>
</dbReference>
<dbReference type="GO" id="GO:0050660">
    <property type="term" value="F:flavin adenine dinucleotide binding"/>
    <property type="evidence" value="ECO:0007669"/>
    <property type="project" value="InterPro"/>
</dbReference>
<keyword evidence="4 6" id="KW-0274">FAD</keyword>
<sequence length="632" mass="69358">MLNKQENVEKEKPQSNSKKNGVVKNGNGVNGHELMDFSKIKTGGKFLTNVVGSEKVFCKELFSEEEKMIYEAMKDFATNELLPLSQNELNKKDEKLIRKLVEQMGELGFLGIDVPEKYGGSEMTKTGMCILAEGISFCGSPSFCTVWNVQTSIGSLGIIWYGNDEQKKKWLPGICSGEKIAAFGLTEPEAGSDATNSKTTGVLSDDGKHYIVNGQKIFISNGAWADTFIVALKIDGKFSSIVVEKGTPGFDIGKEEKKMGMEGSSTVPLYFTDCKVPVENLLGKVGDGAGPAFCGLNIGRFKLGASAIGGMMLGMQHAVEYAKSRKAFGQSISDFGSIQDKLATSAILTYTLDSTCYSVIGKQTEAINELDKNDPEYYVKQGNTTEQYIAENSIVKVYGSEAAEELIDHCFQIYGGYGFIEEYPMAQAYRDNRINKIWEGTNEINRMLCGRAMITKALSGEIGFKEYLEKVDVYCNNGLDSGYEGDLKTEVECVEAAKAVYALCLNESLSKHGQDIGTEQVIIENLANILIYAYVGDSTLSRVIQNKDLYVQKNQVVPELCAKVYTAEQGIRVMEYANKILNSIYDGEVPKKLESKFAKLSKRLSLSTDTIGLKKIIGEKVVEAGGYPVQSF</sequence>
<comment type="cofactor">
    <cofactor evidence="1 6">
        <name>FAD</name>
        <dbReference type="ChEBI" id="CHEBI:57692"/>
    </cofactor>
</comment>
<proteinExistence type="inferred from homology"/>
<dbReference type="FunFam" id="1.10.540.10:FF:000001">
    <property type="entry name" value="Very long-chain-specific acyl-CoA dehydrogenase, mitochondrial"/>
    <property type="match status" value="1"/>
</dbReference>
<feature type="domain" description="Acyl-CoA oxidase/dehydrogenase middle" evidence="9">
    <location>
        <begin position="182"/>
        <end position="274"/>
    </location>
</feature>
<dbReference type="InterPro" id="IPR006091">
    <property type="entry name" value="Acyl-CoA_Oxase/DH_mid-dom"/>
</dbReference>
<keyword evidence="3 6" id="KW-0285">Flavoprotein</keyword>
<reference evidence="11" key="1">
    <citation type="journal article" date="2011" name="Environ. Microbiol.">
        <title>Time-series analyses of Monterey Bay coastal microbial picoplankton using a 'genome proxy' microarray.</title>
        <authorList>
            <person name="Rich V.I."/>
            <person name="Pham V.D."/>
            <person name="Eppley J."/>
            <person name="Shi Y."/>
            <person name="DeLong E.F."/>
        </authorList>
    </citation>
    <scope>NUCLEOTIDE SEQUENCE</scope>
</reference>
<dbReference type="Pfam" id="PF00441">
    <property type="entry name" value="Acyl-CoA_dh_1"/>
    <property type="match status" value="1"/>
</dbReference>